<proteinExistence type="predicted"/>
<name>A0A1M7M935_9BACT</name>
<accession>A0A1M7M935</accession>
<reference evidence="1 2" key="1">
    <citation type="submission" date="2016-11" db="EMBL/GenBank/DDBJ databases">
        <authorList>
            <person name="Jaros S."/>
            <person name="Januszkiewicz K."/>
            <person name="Wedrychowicz H."/>
        </authorList>
    </citation>
    <scope>NUCLEOTIDE SEQUENCE [LARGE SCALE GENOMIC DNA]</scope>
    <source>
        <strain evidence="1 2">DSM 27406</strain>
    </source>
</reference>
<keyword evidence="2" id="KW-1185">Reference proteome</keyword>
<sequence>MVLISVDLIAWPPVVWNGQRGIAVYNVVAEIKRELILQINAVGDNKSINSGINCRLTGVFFQKKSSGNDILERNGEFFAVHMRVVFKKLFIGCLSQRRPALPDHGRTFSL</sequence>
<dbReference type="Proteomes" id="UP000184420">
    <property type="component" value="Unassembled WGS sequence"/>
</dbReference>
<organism evidence="1 2">
    <name type="scientific">Chitinophaga jiangningensis</name>
    <dbReference type="NCBI Taxonomy" id="1419482"/>
    <lineage>
        <taxon>Bacteria</taxon>
        <taxon>Pseudomonadati</taxon>
        <taxon>Bacteroidota</taxon>
        <taxon>Chitinophagia</taxon>
        <taxon>Chitinophagales</taxon>
        <taxon>Chitinophagaceae</taxon>
        <taxon>Chitinophaga</taxon>
    </lineage>
</organism>
<evidence type="ECO:0000313" key="1">
    <source>
        <dbReference type="EMBL" id="SHM87214.1"/>
    </source>
</evidence>
<evidence type="ECO:0000313" key="2">
    <source>
        <dbReference type="Proteomes" id="UP000184420"/>
    </source>
</evidence>
<protein>
    <submittedName>
        <fullName evidence="1">Uncharacterized protein</fullName>
    </submittedName>
</protein>
<dbReference type="STRING" id="1419482.SAMN05444266_112137"/>
<gene>
    <name evidence="1" type="ORF">SAMN05444266_112137</name>
</gene>
<dbReference type="EMBL" id="FRBL01000012">
    <property type="protein sequence ID" value="SHM87214.1"/>
    <property type="molecule type" value="Genomic_DNA"/>
</dbReference>
<dbReference type="AlphaFoldDB" id="A0A1M7M935"/>